<accession>A0A0H5NWB2</accession>
<evidence type="ECO:0000256" key="1">
    <source>
        <dbReference type="SAM" id="SignalP"/>
    </source>
</evidence>
<name>A0A0H5NWB2_NOCFR</name>
<dbReference type="KEGG" id="nfr:ERS450000_03448"/>
<evidence type="ECO:0000313" key="2">
    <source>
        <dbReference type="EMBL" id="CRY79334.1"/>
    </source>
</evidence>
<dbReference type="EMBL" id="LN868938">
    <property type="protein sequence ID" value="CRY79334.1"/>
    <property type="molecule type" value="Genomic_DNA"/>
</dbReference>
<gene>
    <name evidence="2" type="ORF">ERS450000_03448</name>
</gene>
<evidence type="ECO:0000313" key="3">
    <source>
        <dbReference type="Proteomes" id="UP000057820"/>
    </source>
</evidence>
<protein>
    <recommendedName>
        <fullName evidence="4">Virulence factor Mce family protein</fullName>
    </recommendedName>
</protein>
<evidence type="ECO:0008006" key="4">
    <source>
        <dbReference type="Google" id="ProtNLM"/>
    </source>
</evidence>
<dbReference type="AlphaFoldDB" id="A0A0H5NWB2"/>
<reference evidence="3" key="1">
    <citation type="submission" date="2015-03" db="EMBL/GenBank/DDBJ databases">
        <authorList>
            <consortium name="Pathogen Informatics"/>
        </authorList>
    </citation>
    <scope>NUCLEOTIDE SEQUENCE [LARGE SCALE GENOMIC DNA]</scope>
    <source>
        <strain evidence="3">NCTC11134</strain>
    </source>
</reference>
<feature type="signal peptide" evidence="1">
    <location>
        <begin position="1"/>
        <end position="25"/>
    </location>
</feature>
<feature type="chain" id="PRO_5005221546" description="Virulence factor Mce family protein" evidence="1">
    <location>
        <begin position="26"/>
        <end position="388"/>
    </location>
</feature>
<dbReference type="RefSeq" id="WP_060593199.1">
    <property type="nucleotide sequence ID" value="NZ_CP031418.1"/>
</dbReference>
<sequence>MSRLRARWAVLVVGILAAGAVGAVACTRTDPPPTGIALVDTDTGPTGARIAQSLTKDGGGYDWTVVEPGAASTADYAAVITLPADLTTAMGSLAGPQPQRAKLTVATHEDADPHLVDGATAVLTKRIGATGVDAALTAVAQARTQLTGVQLTAQLLGAGVQVAAAGADQFNAGAEQMLGFLDFAKSGAAQLTSAIELLNSTVAGATAQAEQLAAALDSTGVTIAQVEQSAQAVGSGLDQILPLLRGLPFAVDPALADIIGKLEGLRALAGQAGSQLTGIGTLVGGSVDPDTDLGTLLRTVVDRLTAASAQLTQGAELAAGLPQLAEQGGAQLIDAMGQLTGGVEQLQTIVTNLGTQTGKAMDALPVRSSAQQSAIASALTDPVEIVRE</sequence>
<dbReference type="Proteomes" id="UP000057820">
    <property type="component" value="Chromosome 1"/>
</dbReference>
<proteinExistence type="predicted"/>
<keyword evidence="1" id="KW-0732">Signal</keyword>
<organism evidence="2 3">
    <name type="scientific">Nocardia farcinica</name>
    <dbReference type="NCBI Taxonomy" id="37329"/>
    <lineage>
        <taxon>Bacteria</taxon>
        <taxon>Bacillati</taxon>
        <taxon>Actinomycetota</taxon>
        <taxon>Actinomycetes</taxon>
        <taxon>Mycobacteriales</taxon>
        <taxon>Nocardiaceae</taxon>
        <taxon>Nocardia</taxon>
    </lineage>
</organism>
<dbReference type="PROSITE" id="PS51257">
    <property type="entry name" value="PROKAR_LIPOPROTEIN"/>
    <property type="match status" value="1"/>
</dbReference>